<evidence type="ECO:0000313" key="1">
    <source>
        <dbReference type="EMBL" id="SMP12432.1"/>
    </source>
</evidence>
<reference evidence="1 2" key="1">
    <citation type="submission" date="2017-05" db="EMBL/GenBank/DDBJ databases">
        <authorList>
            <person name="Varghese N."/>
            <person name="Submissions S."/>
        </authorList>
    </citation>
    <scope>NUCLEOTIDE SEQUENCE [LARGE SCALE GENOMIC DNA]</scope>
    <source>
        <strain evidence="1 2">DSM 15360</strain>
    </source>
</reference>
<dbReference type="Proteomes" id="UP001157915">
    <property type="component" value="Unassembled WGS sequence"/>
</dbReference>
<gene>
    <name evidence="1" type="ORF">SAMN06265367_102117</name>
</gene>
<proteinExistence type="predicted"/>
<keyword evidence="2" id="KW-1185">Reference proteome</keyword>
<sequence>MKKALIIILGVFIFLIAAAVAVPFLFKDKIAARIDREIAQSVNAKVIYDIDNVSISLFRRFPNVSARITDFDIVGNAPFEKDTLVSLRELAIDFNLKSVLFDDYPTLTGVHLNGGNVYIKVLEDGKANYDITFPSETVAEDMADSNFKIGVDEMEISNLNLVYDDRQLDYFMALGGINAQGSGDFTADVYDLPIDMEALIADITYEDVSYLTNKTFKGETLLNIDMENMRFTLGEGNFQLNDFLFGLSGFLAMPNDDIEMDLVLTGIDNEFKSILSLIPGIYSESFSSLKTSGTMDFNGTIKGIYNDVKIPSFDISLKVADGMFQYPDLPKPVKNVNLDLQVKNETDNIDNTSISIPTFNLDFGSNPISGKLYLSDLVSYTMDAALKGKLDLEELTSIFPIEGLALKGNLDVDATAKGRYDSVAGIIPAINAKLLLANGYAKSADYPAPIEKLNVNASVQNSNGNMTDFLVDLSQFGFELEGEAIRGNMKIRDFDKLFWDGEIIGGVDLRKILAIFPMDDMTMEGHIQADINTKGSYAAVQAEKYNQLETRGSMDISKFKYSSTDVPQGVEIASAKAEFTPERINLTEFDSKIGESPLQATGYLSNYMEYFLGENGTLKGQLAMNSSRFNVNEWMSEDTSADTTSTELSVIELPNNIDFTMTAVANEVIYDNLNLKEVKGNMSLKNGVLSFSDASMKTMGGTIGLSGNYDPRDLTEPAFNFSLNISELSIAEAFKSFNTIKAFAPIAQNLTGKFNSDLNFSGKLGQDMMPLLSSLDGKGLLKVAETALKDSKILEGITSLTKLKDVNTLQLKNITIPISIENGVMDVKPFDVKLWDYQANVQGTAGFDGSINYLVNMQIPAGKFGSQANALLSSITGTSTDENTTIPLALNLSGTYNSPKISLAGGNSIESLLANALKARVSGEAKNLQTQANEQFNAAQDSMKLALKAKSEVAQDSVKKELEKQVDVAKDKAVDEAKKLLKGFFPKSTPASTKPDTTTVKKD</sequence>
<dbReference type="RefSeq" id="WP_283411927.1">
    <property type="nucleotide sequence ID" value="NZ_FXUA01000002.1"/>
</dbReference>
<accession>A0ABY1NL74</accession>
<organism evidence="1 2">
    <name type="scientific">Algoriphagus winogradskyi</name>
    <dbReference type="NCBI Taxonomy" id="237017"/>
    <lineage>
        <taxon>Bacteria</taxon>
        <taxon>Pseudomonadati</taxon>
        <taxon>Bacteroidota</taxon>
        <taxon>Cytophagia</taxon>
        <taxon>Cytophagales</taxon>
        <taxon>Cyclobacteriaceae</taxon>
        <taxon>Algoriphagus</taxon>
    </lineage>
</organism>
<dbReference type="InterPro" id="IPR052894">
    <property type="entry name" value="AsmA-related"/>
</dbReference>
<dbReference type="EMBL" id="FXUA01000002">
    <property type="protein sequence ID" value="SMP12432.1"/>
    <property type="molecule type" value="Genomic_DNA"/>
</dbReference>
<evidence type="ECO:0000313" key="2">
    <source>
        <dbReference type="Proteomes" id="UP001157915"/>
    </source>
</evidence>
<dbReference type="PANTHER" id="PTHR30441:SF8">
    <property type="entry name" value="DUF748 DOMAIN-CONTAINING PROTEIN"/>
    <property type="match status" value="1"/>
</dbReference>
<comment type="caution">
    <text evidence="1">The sequence shown here is derived from an EMBL/GenBank/DDBJ whole genome shotgun (WGS) entry which is preliminary data.</text>
</comment>
<protein>
    <submittedName>
        <fullName evidence="1">AsmA-like C-terminal region</fullName>
    </submittedName>
</protein>
<dbReference type="PANTHER" id="PTHR30441">
    <property type="entry name" value="DUF748 DOMAIN-CONTAINING PROTEIN"/>
    <property type="match status" value="1"/>
</dbReference>
<name>A0ABY1NL74_9BACT</name>